<keyword evidence="1" id="KW-0614">Plasmid</keyword>
<dbReference type="AlphaFoldDB" id="Q9ZIP1"/>
<accession>Q9ZIP1</accession>
<geneLocation type="plasmid" evidence="1">
    <name>pPA52</name>
</geneLocation>
<protein>
    <submittedName>
        <fullName evidence="1">Uncharacterized protein</fullName>
    </submittedName>
</protein>
<reference evidence="1" key="1">
    <citation type="journal article" date="1995" name="Plasmid">
        <title>Mobile genetic elements of Fusobacterium nucleatum.</title>
        <authorList>
            <person name="McKay T.L."/>
            <person name="Ko J."/>
            <person name="Bilalis Y."/>
            <person name="DiRienzo J.M."/>
        </authorList>
    </citation>
    <scope>NUCLEOTIDE SEQUENCE</scope>
    <source>
        <strain evidence="1">FDC 27-17</strain>
        <plasmid evidence="1">pPA52</plasmid>
    </source>
</reference>
<evidence type="ECO:0000313" key="1">
    <source>
        <dbReference type="EMBL" id="AAD09334.1"/>
    </source>
</evidence>
<proteinExistence type="predicted"/>
<reference evidence="1" key="2">
    <citation type="submission" date="1997-09" db="EMBL/GenBank/DDBJ databases">
        <title>Complete nucleotide sequence of the Fusobacterium nucleatum plasmid pPA52.</title>
        <authorList>
            <person name="DiRienzo J.M."/>
            <person name="Correia F.F."/>
        </authorList>
    </citation>
    <scope>NUCLEOTIDE SEQUENCE</scope>
    <source>
        <strain evidence="1">FDC 27-17</strain>
        <plasmid evidence="1">pPA52</plasmid>
    </source>
</reference>
<sequence length="133" mass="16280">MDRLGKKQEEIFLKMLRVEDDLKSMNNELFFLIEKYPQDMNLKTLKNQNKIFCESSILKNFTIIYFDKLRNRFPSAEFENILEESDMELEKIKKWLKDVAKEYLKNNFKQEELRYYWFGSYEDMPVIIETGDF</sequence>
<organism evidence="1">
    <name type="scientific">Fusobacterium nucleatum</name>
    <dbReference type="NCBI Taxonomy" id="851"/>
    <lineage>
        <taxon>Bacteria</taxon>
        <taxon>Fusobacteriati</taxon>
        <taxon>Fusobacteriota</taxon>
        <taxon>Fusobacteriia</taxon>
        <taxon>Fusobacteriales</taxon>
        <taxon>Fusobacteriaceae</taxon>
        <taxon>Fusobacterium</taxon>
    </lineage>
</organism>
<dbReference type="EMBL" id="AF022647">
    <property type="protein sequence ID" value="AAD09334.1"/>
    <property type="molecule type" value="Genomic_DNA"/>
</dbReference>
<name>Q9ZIP1_FUSNU</name>
<dbReference type="RefSeq" id="WP_010890865.1">
    <property type="nucleotide sequence ID" value="NC_002002.1"/>
</dbReference>